<feature type="non-terminal residue" evidence="2">
    <location>
        <position position="1"/>
    </location>
</feature>
<feature type="compositionally biased region" description="Basic and acidic residues" evidence="1">
    <location>
        <begin position="267"/>
        <end position="277"/>
    </location>
</feature>
<feature type="region of interest" description="Disordered" evidence="1">
    <location>
        <begin position="1"/>
        <end position="68"/>
    </location>
</feature>
<evidence type="ECO:0000256" key="1">
    <source>
        <dbReference type="SAM" id="MobiDB-lite"/>
    </source>
</evidence>
<sequence>GGAATPRPGRRAAGASAGVRRPRPVRRRGEPVAGRRPERGQDDADPEKTGGRDEASSSPLAPRYGSTTRPGIFPAGIFPAECVSFEKNQAVASKNGGSLSSPGIFLGRILPDEFVRPLPVCPVKAVQKDRARFFDPSGGLHAKAAKRGWRDGGQIVSKEGARTTVRGPSCREESVGLPLYRPYNFKAIIVVGRCVKPRNGAPLDIGTAVKIDGAPQDRQGKPKRFKFPSDIGLCGTKVPAKRTTDANGLHPPPESGGLARSRPRGGHAGEIRGHGKE</sequence>
<evidence type="ECO:0000313" key="3">
    <source>
        <dbReference type="Proteomes" id="UP000266841"/>
    </source>
</evidence>
<protein>
    <submittedName>
        <fullName evidence="2">Uncharacterized protein</fullName>
    </submittedName>
</protein>
<keyword evidence="3" id="KW-1185">Reference proteome</keyword>
<dbReference type="AlphaFoldDB" id="K0SXW8"/>
<name>K0SXW8_THAOC</name>
<proteinExistence type="predicted"/>
<reference evidence="2 3" key="1">
    <citation type="journal article" date="2012" name="Genome Biol.">
        <title>Genome and low-iron response of an oceanic diatom adapted to chronic iron limitation.</title>
        <authorList>
            <person name="Lommer M."/>
            <person name="Specht M."/>
            <person name="Roy A.S."/>
            <person name="Kraemer L."/>
            <person name="Andreson R."/>
            <person name="Gutowska M.A."/>
            <person name="Wolf J."/>
            <person name="Bergner S.V."/>
            <person name="Schilhabel M.B."/>
            <person name="Klostermeier U.C."/>
            <person name="Beiko R.G."/>
            <person name="Rosenstiel P."/>
            <person name="Hippler M."/>
            <person name="Laroche J."/>
        </authorList>
    </citation>
    <scope>NUCLEOTIDE SEQUENCE [LARGE SCALE GENOMIC DNA]</scope>
    <source>
        <strain evidence="2 3">CCMP1005</strain>
    </source>
</reference>
<comment type="caution">
    <text evidence="2">The sequence shown here is derived from an EMBL/GenBank/DDBJ whole genome shotgun (WGS) entry which is preliminary data.</text>
</comment>
<gene>
    <name evidence="2" type="ORF">THAOC_08453</name>
</gene>
<dbReference type="Proteomes" id="UP000266841">
    <property type="component" value="Unassembled WGS sequence"/>
</dbReference>
<organism evidence="2 3">
    <name type="scientific">Thalassiosira oceanica</name>
    <name type="common">Marine diatom</name>
    <dbReference type="NCBI Taxonomy" id="159749"/>
    <lineage>
        <taxon>Eukaryota</taxon>
        <taxon>Sar</taxon>
        <taxon>Stramenopiles</taxon>
        <taxon>Ochrophyta</taxon>
        <taxon>Bacillariophyta</taxon>
        <taxon>Coscinodiscophyceae</taxon>
        <taxon>Thalassiosirophycidae</taxon>
        <taxon>Thalassiosirales</taxon>
        <taxon>Thalassiosiraceae</taxon>
        <taxon>Thalassiosira</taxon>
    </lineage>
</organism>
<feature type="compositionally biased region" description="Low complexity" evidence="1">
    <location>
        <begin position="1"/>
        <end position="19"/>
    </location>
</feature>
<evidence type="ECO:0000313" key="2">
    <source>
        <dbReference type="EMBL" id="EJK70205.1"/>
    </source>
</evidence>
<dbReference type="EMBL" id="AGNL01008880">
    <property type="protein sequence ID" value="EJK70205.1"/>
    <property type="molecule type" value="Genomic_DNA"/>
</dbReference>
<feature type="compositionally biased region" description="Basic and acidic residues" evidence="1">
    <location>
        <begin position="27"/>
        <end position="55"/>
    </location>
</feature>
<accession>K0SXW8</accession>
<feature type="region of interest" description="Disordered" evidence="1">
    <location>
        <begin position="213"/>
        <end position="277"/>
    </location>
</feature>